<keyword evidence="2" id="KW-1185">Reference proteome</keyword>
<organism evidence="1 2">
    <name type="scientific">Armillaria novae-zelandiae</name>
    <dbReference type="NCBI Taxonomy" id="153914"/>
    <lineage>
        <taxon>Eukaryota</taxon>
        <taxon>Fungi</taxon>
        <taxon>Dikarya</taxon>
        <taxon>Basidiomycota</taxon>
        <taxon>Agaricomycotina</taxon>
        <taxon>Agaricomycetes</taxon>
        <taxon>Agaricomycetidae</taxon>
        <taxon>Agaricales</taxon>
        <taxon>Marasmiineae</taxon>
        <taxon>Physalacriaceae</taxon>
        <taxon>Armillaria</taxon>
    </lineage>
</organism>
<proteinExistence type="predicted"/>
<sequence length="264" mass="30616">MVRDNHHQSIQSPPIDLLDELKDPALQVRIETLEEEKRRLVEEVNTAHQLNDSSSGVAKKNYDHALKPLAEGDEELDQAVIDDLNARERKHRPVLTGPVPPTQALNPPFDMDLLRVHFGDHLPGFVTETHCRSLKWKKWLRFLNIDVDTADAVDSLTLANDLDLRIHGTEDLFFVYRPIFLEEKPCFIDWSSKEVNQRIHDYLIKRESDEKPLHIFVLPQSKKNWSYVGAHQIRVLETGDPSLWARLSNSVKCWLSEFLRCTEM</sequence>
<evidence type="ECO:0000313" key="1">
    <source>
        <dbReference type="EMBL" id="KAK0490789.1"/>
    </source>
</evidence>
<accession>A0AA39PW87</accession>
<dbReference type="EMBL" id="JAUEPR010000001">
    <property type="protein sequence ID" value="KAK0490789.1"/>
    <property type="molecule type" value="Genomic_DNA"/>
</dbReference>
<dbReference type="AlphaFoldDB" id="A0AA39PW87"/>
<name>A0AA39PW87_9AGAR</name>
<dbReference type="Proteomes" id="UP001175227">
    <property type="component" value="Unassembled WGS sequence"/>
</dbReference>
<gene>
    <name evidence="1" type="ORF">IW261DRAFT_1434123</name>
</gene>
<reference evidence="1" key="1">
    <citation type="submission" date="2023-06" db="EMBL/GenBank/DDBJ databases">
        <authorList>
            <consortium name="Lawrence Berkeley National Laboratory"/>
            <person name="Ahrendt S."/>
            <person name="Sahu N."/>
            <person name="Indic B."/>
            <person name="Wong-Bajracharya J."/>
            <person name="Merenyi Z."/>
            <person name="Ke H.-M."/>
            <person name="Monk M."/>
            <person name="Kocsube S."/>
            <person name="Drula E."/>
            <person name="Lipzen A."/>
            <person name="Balint B."/>
            <person name="Henrissat B."/>
            <person name="Andreopoulos B."/>
            <person name="Martin F.M."/>
            <person name="Harder C.B."/>
            <person name="Rigling D."/>
            <person name="Ford K.L."/>
            <person name="Foster G.D."/>
            <person name="Pangilinan J."/>
            <person name="Papanicolaou A."/>
            <person name="Barry K."/>
            <person name="LaButti K."/>
            <person name="Viragh M."/>
            <person name="Koriabine M."/>
            <person name="Yan M."/>
            <person name="Riley R."/>
            <person name="Champramary S."/>
            <person name="Plett K.L."/>
            <person name="Tsai I.J."/>
            <person name="Slot J."/>
            <person name="Sipos G."/>
            <person name="Plett J."/>
            <person name="Nagy L.G."/>
            <person name="Grigoriev I.V."/>
        </authorList>
    </citation>
    <scope>NUCLEOTIDE SEQUENCE</scope>
    <source>
        <strain evidence="1">ICMP 16352</strain>
    </source>
</reference>
<evidence type="ECO:0000313" key="2">
    <source>
        <dbReference type="Proteomes" id="UP001175227"/>
    </source>
</evidence>
<comment type="caution">
    <text evidence="1">The sequence shown here is derived from an EMBL/GenBank/DDBJ whole genome shotgun (WGS) entry which is preliminary data.</text>
</comment>
<protein>
    <submittedName>
        <fullName evidence="1">Uncharacterized protein</fullName>
    </submittedName>
</protein>